<dbReference type="Pfam" id="PF01264">
    <property type="entry name" value="Chorismate_synt"/>
    <property type="match status" value="1"/>
</dbReference>
<keyword evidence="4 7" id="KW-0028">Amino-acid biosynthesis</keyword>
<dbReference type="InterPro" id="IPR000453">
    <property type="entry name" value="Chorismate_synth"/>
</dbReference>
<comment type="cofactor">
    <cofactor evidence="7">
        <name>FMNH2</name>
        <dbReference type="ChEBI" id="CHEBI:57618"/>
    </cofactor>
    <text evidence="7">Reduced FMN (FMNH(2)).</text>
</comment>
<proteinExistence type="inferred from homology"/>
<dbReference type="NCBIfam" id="TIGR00033">
    <property type="entry name" value="aroC"/>
    <property type="match status" value="1"/>
</dbReference>
<dbReference type="EMBL" id="CAXHTA020000017">
    <property type="protein sequence ID" value="CAL5227816.1"/>
    <property type="molecule type" value="Genomic_DNA"/>
</dbReference>
<protein>
    <recommendedName>
        <fullName evidence="3 7">Chorismate synthase</fullName>
        <ecNumber evidence="3 7">4.2.3.5</ecNumber>
    </recommendedName>
</protein>
<evidence type="ECO:0000256" key="1">
    <source>
        <dbReference type="ARBA" id="ARBA00005044"/>
    </source>
</evidence>
<organism evidence="8 9">
    <name type="scientific">Coccomyxa viridis</name>
    <dbReference type="NCBI Taxonomy" id="1274662"/>
    <lineage>
        <taxon>Eukaryota</taxon>
        <taxon>Viridiplantae</taxon>
        <taxon>Chlorophyta</taxon>
        <taxon>core chlorophytes</taxon>
        <taxon>Trebouxiophyceae</taxon>
        <taxon>Trebouxiophyceae incertae sedis</taxon>
        <taxon>Coccomyxaceae</taxon>
        <taxon>Coccomyxa</taxon>
    </lineage>
</organism>
<evidence type="ECO:0000313" key="8">
    <source>
        <dbReference type="EMBL" id="CAL5227816.1"/>
    </source>
</evidence>
<dbReference type="InterPro" id="IPR020541">
    <property type="entry name" value="Chorismate_synthase_CS"/>
</dbReference>
<evidence type="ECO:0000256" key="7">
    <source>
        <dbReference type="RuleBase" id="RU000605"/>
    </source>
</evidence>
<keyword evidence="5 7" id="KW-0057">Aromatic amino acid biosynthesis</keyword>
<dbReference type="Gene3D" id="3.60.150.10">
    <property type="entry name" value="Chorismate synthase AroC"/>
    <property type="match status" value="1"/>
</dbReference>
<dbReference type="PROSITE" id="PS00789">
    <property type="entry name" value="CHORISMATE_SYNTHASE_3"/>
    <property type="match status" value="1"/>
</dbReference>
<accession>A0ABP1GAM1</accession>
<evidence type="ECO:0000256" key="4">
    <source>
        <dbReference type="ARBA" id="ARBA00022605"/>
    </source>
</evidence>
<evidence type="ECO:0000256" key="2">
    <source>
        <dbReference type="ARBA" id="ARBA00008014"/>
    </source>
</evidence>
<comment type="caution">
    <text evidence="8">The sequence shown here is derived from an EMBL/GenBank/DDBJ whole genome shotgun (WGS) entry which is preliminary data.</text>
</comment>
<sequence length="428" mass="46133">MKRTAPSAEQMLKPNVRATIPVHRGLSHRSRQLNLRVSASGNTFGHSFRVTTFGESHGKGVGCVIDGVPPRLPITKEDIQAELDRRRPGQSRITTPRKESDTCEIYSGVGDGITLGTPICIMVPNTDQKSQDYTEMAVAYRPSHADATYDMKYGIRAVAGGGRSSARETIGRVAAGAVAKKLLKTVAGVEVLAYVNRVRDVVSDVDHATFTQADVESNDVRCPDSEAAKEMYKVIDEVRKRGDSCGGEVTCVIRACPKGLGSPVFDKLEAELAKAFMSLPASKGIEIGSGFSGSRMLGSDHNDEFYMEDGHVRTRTNRSGGIQGGLSNGEHIVAKIAFKPTSTIARKQNTVSRAGESVELVARGRHDPCVVPRAVPMVEAMAALVLADQLLQHYAQCELLPREGACSPDTSVSRQFRQHVEANGVMSV</sequence>
<dbReference type="InterPro" id="IPR035904">
    <property type="entry name" value="Chorismate_synth_AroC_sf"/>
</dbReference>
<dbReference type="PANTHER" id="PTHR21085">
    <property type="entry name" value="CHORISMATE SYNTHASE"/>
    <property type="match status" value="1"/>
</dbReference>
<comment type="catalytic activity">
    <reaction evidence="7">
        <text>5-O-(1-carboxyvinyl)-3-phosphoshikimate = chorismate + phosphate</text>
        <dbReference type="Rhea" id="RHEA:21020"/>
        <dbReference type="ChEBI" id="CHEBI:29748"/>
        <dbReference type="ChEBI" id="CHEBI:43474"/>
        <dbReference type="ChEBI" id="CHEBI:57701"/>
        <dbReference type="EC" id="4.2.3.5"/>
    </reaction>
</comment>
<name>A0ABP1GAM1_9CHLO</name>
<dbReference type="Proteomes" id="UP001497392">
    <property type="component" value="Unassembled WGS sequence"/>
</dbReference>
<evidence type="ECO:0000256" key="6">
    <source>
        <dbReference type="ARBA" id="ARBA00023239"/>
    </source>
</evidence>
<dbReference type="EC" id="4.2.3.5" evidence="3 7"/>
<dbReference type="PROSITE" id="PS00787">
    <property type="entry name" value="CHORISMATE_SYNTHASE_1"/>
    <property type="match status" value="1"/>
</dbReference>
<comment type="pathway">
    <text evidence="1 7">Metabolic intermediate biosynthesis; chorismate biosynthesis; chorismate from D-erythrose 4-phosphate and phosphoenolpyruvate: step 7/7.</text>
</comment>
<evidence type="ECO:0000256" key="3">
    <source>
        <dbReference type="ARBA" id="ARBA00013036"/>
    </source>
</evidence>
<reference evidence="8 9" key="1">
    <citation type="submission" date="2024-06" db="EMBL/GenBank/DDBJ databases">
        <authorList>
            <person name="Kraege A."/>
            <person name="Thomma B."/>
        </authorList>
    </citation>
    <scope>NUCLEOTIDE SEQUENCE [LARGE SCALE GENOMIC DNA]</scope>
</reference>
<gene>
    <name evidence="8" type="primary">g10843</name>
    <name evidence="8" type="ORF">VP750_LOCUS9722</name>
</gene>
<dbReference type="SUPFAM" id="SSF103263">
    <property type="entry name" value="Chorismate synthase, AroC"/>
    <property type="match status" value="1"/>
</dbReference>
<dbReference type="NCBIfam" id="NF003793">
    <property type="entry name" value="PRK05382.1"/>
    <property type="match status" value="1"/>
</dbReference>
<dbReference type="PIRSF" id="PIRSF001456">
    <property type="entry name" value="Chorismate_synth"/>
    <property type="match status" value="1"/>
</dbReference>
<evidence type="ECO:0000313" key="9">
    <source>
        <dbReference type="Proteomes" id="UP001497392"/>
    </source>
</evidence>
<dbReference type="PANTHER" id="PTHR21085:SF0">
    <property type="entry name" value="CHORISMATE SYNTHASE"/>
    <property type="match status" value="1"/>
</dbReference>
<comment type="similarity">
    <text evidence="2 7">Belongs to the chorismate synthase family.</text>
</comment>
<keyword evidence="6 7" id="KW-0456">Lyase</keyword>
<dbReference type="HAMAP" id="MF_00300">
    <property type="entry name" value="Chorismate_synth"/>
    <property type="match status" value="1"/>
</dbReference>
<dbReference type="PROSITE" id="PS00788">
    <property type="entry name" value="CHORISMATE_SYNTHASE_2"/>
    <property type="match status" value="1"/>
</dbReference>
<dbReference type="CDD" id="cd07304">
    <property type="entry name" value="Chorismate_synthase"/>
    <property type="match status" value="1"/>
</dbReference>
<evidence type="ECO:0000256" key="5">
    <source>
        <dbReference type="ARBA" id="ARBA00023141"/>
    </source>
</evidence>
<keyword evidence="9" id="KW-1185">Reference proteome</keyword>